<dbReference type="Proteomes" id="UP001177140">
    <property type="component" value="Unassembled WGS sequence"/>
</dbReference>
<gene>
    <name evidence="2" type="ORF">MKW94_026296</name>
</gene>
<feature type="signal peptide" evidence="1">
    <location>
        <begin position="1"/>
        <end position="24"/>
    </location>
</feature>
<comment type="caution">
    <text evidence="2">The sequence shown here is derived from an EMBL/GenBank/DDBJ whole genome shotgun (WGS) entry which is preliminary data.</text>
</comment>
<sequence length="85" mass="8936">MAKMSVFLCFFLFVLIAMPSSSSSRMMLGVGVDLAVGTTKSCPPEECTILNGCPPEPSDGNDDACPALNCPNGVQHRCCDCPTCC</sequence>
<dbReference type="AlphaFoldDB" id="A0AA41VXT3"/>
<evidence type="ECO:0000313" key="2">
    <source>
        <dbReference type="EMBL" id="MCL7049421.1"/>
    </source>
</evidence>
<evidence type="ECO:0000256" key="1">
    <source>
        <dbReference type="SAM" id="SignalP"/>
    </source>
</evidence>
<reference evidence="2" key="1">
    <citation type="submission" date="2022-03" db="EMBL/GenBank/DDBJ databases">
        <title>A functionally conserved STORR gene fusion in Papaver species that diverged 16.8 million years ago.</title>
        <authorList>
            <person name="Catania T."/>
        </authorList>
    </citation>
    <scope>NUCLEOTIDE SEQUENCE</scope>
    <source>
        <strain evidence="2">S-191538</strain>
    </source>
</reference>
<keyword evidence="3" id="KW-1185">Reference proteome</keyword>
<keyword evidence="1" id="KW-0732">Signal</keyword>
<evidence type="ECO:0000313" key="3">
    <source>
        <dbReference type="Proteomes" id="UP001177140"/>
    </source>
</evidence>
<name>A0AA41VXT3_PAPNU</name>
<proteinExistence type="predicted"/>
<dbReference type="EMBL" id="JAJJMA010315825">
    <property type="protein sequence ID" value="MCL7049421.1"/>
    <property type="molecule type" value="Genomic_DNA"/>
</dbReference>
<feature type="chain" id="PRO_5041462069" evidence="1">
    <location>
        <begin position="25"/>
        <end position="85"/>
    </location>
</feature>
<organism evidence="2 3">
    <name type="scientific">Papaver nudicaule</name>
    <name type="common">Iceland poppy</name>
    <dbReference type="NCBI Taxonomy" id="74823"/>
    <lineage>
        <taxon>Eukaryota</taxon>
        <taxon>Viridiplantae</taxon>
        <taxon>Streptophyta</taxon>
        <taxon>Embryophyta</taxon>
        <taxon>Tracheophyta</taxon>
        <taxon>Spermatophyta</taxon>
        <taxon>Magnoliopsida</taxon>
        <taxon>Ranunculales</taxon>
        <taxon>Papaveraceae</taxon>
        <taxon>Papaveroideae</taxon>
        <taxon>Papaver</taxon>
    </lineage>
</organism>
<protein>
    <submittedName>
        <fullName evidence="2">Uncharacterized protein</fullName>
    </submittedName>
</protein>
<accession>A0AA41VXT3</accession>